<dbReference type="SUPFAM" id="SSF53335">
    <property type="entry name" value="S-adenosyl-L-methionine-dependent methyltransferases"/>
    <property type="match status" value="1"/>
</dbReference>
<keyword evidence="3 6" id="KW-0489">Methyltransferase</keyword>
<dbReference type="NCBIfam" id="TIGR00027">
    <property type="entry name" value="mthyl_TIGR00027"/>
    <property type="match status" value="1"/>
</dbReference>
<comment type="caution">
    <text evidence="7">The sequence shown here is derived from an EMBL/GenBank/DDBJ whole genome shotgun (WGS) entry which is preliminary data.</text>
</comment>
<evidence type="ECO:0000256" key="3">
    <source>
        <dbReference type="ARBA" id="ARBA00022603"/>
    </source>
</evidence>
<dbReference type="EMBL" id="WRPP01000002">
    <property type="protein sequence ID" value="MVU78010.1"/>
    <property type="molecule type" value="Genomic_DNA"/>
</dbReference>
<evidence type="ECO:0000313" key="7">
    <source>
        <dbReference type="EMBL" id="MVU78010.1"/>
    </source>
</evidence>
<name>A0A7K1UUI6_9NOCA</name>
<gene>
    <name evidence="7" type="ORF">GPX89_12220</name>
</gene>
<reference evidence="7 8" key="1">
    <citation type="submission" date="2019-12" db="EMBL/GenBank/DDBJ databases">
        <title>Nocardia sp. nov. ET3-3 isolated from soil.</title>
        <authorList>
            <person name="Kanchanasin P."/>
            <person name="Tanasupawat S."/>
            <person name="Yuki M."/>
            <person name="Kudo T."/>
        </authorList>
    </citation>
    <scope>NUCLEOTIDE SEQUENCE [LARGE SCALE GENOMIC DNA]</scope>
    <source>
        <strain evidence="7 8">ET3-3</strain>
    </source>
</reference>
<organism evidence="7 8">
    <name type="scientific">Nocardia terrae</name>
    <dbReference type="NCBI Taxonomy" id="2675851"/>
    <lineage>
        <taxon>Bacteria</taxon>
        <taxon>Bacillati</taxon>
        <taxon>Actinomycetota</taxon>
        <taxon>Actinomycetes</taxon>
        <taxon>Mycobacteriales</taxon>
        <taxon>Nocardiaceae</taxon>
        <taxon>Nocardia</taxon>
    </lineage>
</organism>
<comment type="function">
    <text evidence="1 6">Exhibits S-adenosyl-L-methionine-dependent methyltransferase activity.</text>
</comment>
<dbReference type="InterPro" id="IPR029063">
    <property type="entry name" value="SAM-dependent_MTases_sf"/>
</dbReference>
<evidence type="ECO:0000256" key="4">
    <source>
        <dbReference type="ARBA" id="ARBA00022679"/>
    </source>
</evidence>
<dbReference type="GO" id="GO:0032259">
    <property type="term" value="P:methylation"/>
    <property type="evidence" value="ECO:0007669"/>
    <property type="project" value="UniProtKB-KW"/>
</dbReference>
<evidence type="ECO:0000313" key="8">
    <source>
        <dbReference type="Proteomes" id="UP000466794"/>
    </source>
</evidence>
<dbReference type="Pfam" id="PF04072">
    <property type="entry name" value="LCM"/>
    <property type="match status" value="1"/>
</dbReference>
<evidence type="ECO:0000256" key="1">
    <source>
        <dbReference type="ARBA" id="ARBA00003907"/>
    </source>
</evidence>
<evidence type="ECO:0000256" key="5">
    <source>
        <dbReference type="ARBA" id="ARBA00022691"/>
    </source>
</evidence>
<accession>A0A7K1UUI6</accession>
<dbReference type="Gene3D" id="3.40.50.150">
    <property type="entry name" value="Vaccinia Virus protein VP39"/>
    <property type="match status" value="1"/>
</dbReference>
<evidence type="ECO:0000256" key="6">
    <source>
        <dbReference type="RuleBase" id="RU362030"/>
    </source>
</evidence>
<sequence length="306" mass="32715">MRRSPTRQRAKGPPGIDNDQVTERAASRTAILVCQGRAVADGRLGVGRFSDPVATSLLTEEERAQVERARAGVVPKGFGDRIAYEFLVATAEVLAARTIAIDEAVRDTVNPQLVILGAGLDARAWRMPELAGVSAFEVDHPASQAEKRERLGEHAPVADVHFVPVDFGKDSLGAALTAAGHDESGPTTWIWEGVVNYLTPEEVAETVTEVAKRSAPGSRLIVTYPTRDLLYRYGLRAFSALLSVAAGDSPLAGEPQRSSWTPAAMAALLSEHGFTVTSDRDLYSIALEAGVDGKRRAGRVVVAHRG</sequence>
<protein>
    <recommendedName>
        <fullName evidence="6">S-adenosyl-L-methionine-dependent methyltransferase</fullName>
        <ecNumber evidence="6">2.1.1.-</ecNumber>
    </recommendedName>
</protein>
<proteinExistence type="inferred from homology"/>
<evidence type="ECO:0000256" key="2">
    <source>
        <dbReference type="ARBA" id="ARBA00008138"/>
    </source>
</evidence>
<dbReference type="GO" id="GO:0008168">
    <property type="term" value="F:methyltransferase activity"/>
    <property type="evidence" value="ECO:0007669"/>
    <property type="project" value="UniProtKB-UniRule"/>
</dbReference>
<dbReference type="AlphaFoldDB" id="A0A7K1UUI6"/>
<dbReference type="InterPro" id="IPR007213">
    <property type="entry name" value="Ppm1/Ppm2/Tcmp"/>
</dbReference>
<keyword evidence="4 7" id="KW-0808">Transferase</keyword>
<dbReference type="PANTHER" id="PTHR43619">
    <property type="entry name" value="S-ADENOSYL-L-METHIONINE-DEPENDENT METHYLTRANSFERASE YKTD-RELATED"/>
    <property type="match status" value="1"/>
</dbReference>
<comment type="similarity">
    <text evidence="2 6">Belongs to the UPF0677 family.</text>
</comment>
<dbReference type="Proteomes" id="UP000466794">
    <property type="component" value="Unassembled WGS sequence"/>
</dbReference>
<dbReference type="PANTHER" id="PTHR43619:SF2">
    <property type="entry name" value="S-ADENOSYL-L-METHIONINE-DEPENDENT METHYLTRANSFERASES SUPERFAMILY PROTEIN"/>
    <property type="match status" value="1"/>
</dbReference>
<keyword evidence="8" id="KW-1185">Reference proteome</keyword>
<dbReference type="InterPro" id="IPR011610">
    <property type="entry name" value="SAM_mthyl_Trfase_ML2640-like"/>
</dbReference>
<dbReference type="EC" id="2.1.1.-" evidence="6"/>
<keyword evidence="5 6" id="KW-0949">S-adenosyl-L-methionine</keyword>